<dbReference type="InterPro" id="IPR036065">
    <property type="entry name" value="BolA-like_sf"/>
</dbReference>
<dbReference type="OrthoDB" id="203381at2759"/>
<keyword evidence="5" id="KW-1185">Reference proteome</keyword>
<evidence type="ECO:0000256" key="2">
    <source>
        <dbReference type="RuleBase" id="RU003860"/>
    </source>
</evidence>
<dbReference type="Proteomes" id="UP000317494">
    <property type="component" value="Unassembled WGS sequence"/>
</dbReference>
<comment type="caution">
    <text evidence="3">The sequence shown here is derived from an EMBL/GenBank/DDBJ whole genome shotgun (WGS) entry which is preliminary data.</text>
</comment>
<evidence type="ECO:0000256" key="1">
    <source>
        <dbReference type="ARBA" id="ARBA00005578"/>
    </source>
</evidence>
<dbReference type="Pfam" id="PF01722">
    <property type="entry name" value="BolA"/>
    <property type="match status" value="1"/>
</dbReference>
<reference evidence="5 6" key="1">
    <citation type="journal article" date="2019" name="Sci. Rep.">
        <title>Comparative genomics of chytrid fungi reveal insights into the obligate biotrophic and pathogenic lifestyle of Synchytrium endobioticum.</title>
        <authorList>
            <person name="van de Vossenberg B.T.L.H."/>
            <person name="Warris S."/>
            <person name="Nguyen H.D.T."/>
            <person name="van Gent-Pelzer M.P.E."/>
            <person name="Joly D.L."/>
            <person name="van de Geest H.C."/>
            <person name="Bonants P.J.M."/>
            <person name="Smith D.S."/>
            <person name="Levesque C.A."/>
            <person name="van der Lee T.A.J."/>
        </authorList>
    </citation>
    <scope>NUCLEOTIDE SEQUENCE [LARGE SCALE GENOMIC DNA]</scope>
    <source>
        <strain evidence="3 6">LEV6574</strain>
        <strain evidence="4 5">MB42</strain>
    </source>
</reference>
<dbReference type="InterPro" id="IPR002634">
    <property type="entry name" value="BolA"/>
</dbReference>
<dbReference type="InterPro" id="IPR052275">
    <property type="entry name" value="Mt_Fe-S_assembly_factor"/>
</dbReference>
<dbReference type="PANTHER" id="PTHR46188">
    <property type="entry name" value="BOLA-LIKE PROTEIN 3"/>
    <property type="match status" value="1"/>
</dbReference>
<dbReference type="GO" id="GO:0005759">
    <property type="term" value="C:mitochondrial matrix"/>
    <property type="evidence" value="ECO:0007669"/>
    <property type="project" value="TreeGrafter"/>
</dbReference>
<dbReference type="EMBL" id="QEAN01000042">
    <property type="protein sequence ID" value="TPX52195.1"/>
    <property type="molecule type" value="Genomic_DNA"/>
</dbReference>
<name>A0A507DJD8_9FUNG</name>
<evidence type="ECO:0000313" key="5">
    <source>
        <dbReference type="Proteomes" id="UP000317494"/>
    </source>
</evidence>
<evidence type="ECO:0000313" key="3">
    <source>
        <dbReference type="EMBL" id="TPX50990.1"/>
    </source>
</evidence>
<sequence>MNALSLRHFKSSLLASIPRAVRTISVSPNATESEKHIYEKLVKAFNPSKLLVNDISGGCGASYSILIGSDKFKGLSLLKQHRMVTDALKDDIKDIHAIQIKTEAS</sequence>
<dbReference type="STRING" id="286115.A0A507DJD8"/>
<evidence type="ECO:0000313" key="6">
    <source>
        <dbReference type="Proteomes" id="UP000320475"/>
    </source>
</evidence>
<dbReference type="VEuPathDB" id="FungiDB:SeMB42_g01603"/>
<dbReference type="PANTHER" id="PTHR46188:SF1">
    <property type="entry name" value="BOLA-LIKE PROTEIN 3"/>
    <property type="match status" value="1"/>
</dbReference>
<dbReference type="Proteomes" id="UP000320475">
    <property type="component" value="Unassembled WGS sequence"/>
</dbReference>
<dbReference type="EMBL" id="QEAM01000010">
    <property type="protein sequence ID" value="TPX50990.1"/>
    <property type="molecule type" value="Genomic_DNA"/>
</dbReference>
<evidence type="ECO:0000313" key="4">
    <source>
        <dbReference type="EMBL" id="TPX52195.1"/>
    </source>
</evidence>
<accession>A0A507DJD8</accession>
<protein>
    <recommendedName>
        <fullName evidence="7">BolA protein</fullName>
    </recommendedName>
</protein>
<dbReference type="AlphaFoldDB" id="A0A507DJD8"/>
<organism evidence="3 6">
    <name type="scientific">Synchytrium endobioticum</name>
    <dbReference type="NCBI Taxonomy" id="286115"/>
    <lineage>
        <taxon>Eukaryota</taxon>
        <taxon>Fungi</taxon>
        <taxon>Fungi incertae sedis</taxon>
        <taxon>Chytridiomycota</taxon>
        <taxon>Chytridiomycota incertae sedis</taxon>
        <taxon>Chytridiomycetes</taxon>
        <taxon>Synchytriales</taxon>
        <taxon>Synchytriaceae</taxon>
        <taxon>Synchytrium</taxon>
    </lineage>
</organism>
<dbReference type="Gene3D" id="3.30.300.90">
    <property type="entry name" value="BolA-like"/>
    <property type="match status" value="1"/>
</dbReference>
<evidence type="ECO:0008006" key="7">
    <source>
        <dbReference type="Google" id="ProtNLM"/>
    </source>
</evidence>
<dbReference type="SUPFAM" id="SSF82657">
    <property type="entry name" value="BolA-like"/>
    <property type="match status" value="1"/>
</dbReference>
<gene>
    <name evidence="3" type="ORF">SeLEV6574_g00581</name>
    <name evidence="4" type="ORF">SeMB42_g01603</name>
</gene>
<comment type="similarity">
    <text evidence="1 2">Belongs to the BolA/IbaG family.</text>
</comment>
<proteinExistence type="inferred from homology"/>